<dbReference type="RefSeq" id="WP_202090690.1">
    <property type="nucleotide sequence ID" value="NZ_CP061035.1"/>
</dbReference>
<name>A0A974S2V2_9SPHN</name>
<dbReference type="Proteomes" id="UP000595894">
    <property type="component" value="Chromosome"/>
</dbReference>
<accession>A0A974S2V2</accession>
<evidence type="ECO:0000313" key="2">
    <source>
        <dbReference type="Proteomes" id="UP000595894"/>
    </source>
</evidence>
<proteinExistence type="predicted"/>
<sequence>MLLYLPVVTPWWYTSIIEPIMRRLVEVADVHILAPIPWRNTGIRPEQISSCRDLPQITWHIIDDPGHTDLRFNATNVREDLLSFVRSLAPDLTLCRTADFETAYRFPGIVRFLMEVAATPFYVTPCTSMIAERPFANGVMPELGVAASRRLDDLVDSRWTEMRQHWDATIPDRTVLREALSISDDRPLLLMPLEYDDKENFFNDHYMSTGTCSLAMIREVAEKFAEHWHIVVTDHPLNELYVDRSKLRSAISALGRNVQLSEPTVAGIPATLAVARHANGMVLGNSKSFGLGALFSVPMVRRSAFASADWLACDTDLDRFEPLARTGKTAAPSQSDARRWFAYHLANEAFDPTDPDLSGDDLVDRMTRAVNPDRWDAGMARVLAVKHEPVQ</sequence>
<dbReference type="KEGG" id="sari:H5J25_10250"/>
<dbReference type="AlphaFoldDB" id="A0A974S2V2"/>
<evidence type="ECO:0000313" key="1">
    <source>
        <dbReference type="EMBL" id="QQV75972.1"/>
    </source>
</evidence>
<reference evidence="2" key="1">
    <citation type="submission" date="2020-09" db="EMBL/GenBank/DDBJ databases">
        <title>Sphingomonas sp., a new species isolated from pork steak.</title>
        <authorList>
            <person name="Heidler von Heilborn D."/>
        </authorList>
    </citation>
    <scope>NUCLEOTIDE SEQUENCE [LARGE SCALE GENOMIC DNA]</scope>
</reference>
<organism evidence="1 2">
    <name type="scientific">Sphingomonas aliaeris</name>
    <dbReference type="NCBI Taxonomy" id="2759526"/>
    <lineage>
        <taxon>Bacteria</taxon>
        <taxon>Pseudomonadati</taxon>
        <taxon>Pseudomonadota</taxon>
        <taxon>Alphaproteobacteria</taxon>
        <taxon>Sphingomonadales</taxon>
        <taxon>Sphingomonadaceae</taxon>
        <taxon>Sphingomonas</taxon>
    </lineage>
</organism>
<dbReference type="EMBL" id="CP061035">
    <property type="protein sequence ID" value="QQV75972.1"/>
    <property type="molecule type" value="Genomic_DNA"/>
</dbReference>
<keyword evidence="2" id="KW-1185">Reference proteome</keyword>
<protein>
    <submittedName>
        <fullName evidence="1">Uncharacterized protein</fullName>
    </submittedName>
</protein>
<gene>
    <name evidence="1" type="ORF">H5J25_10250</name>
</gene>